<evidence type="ECO:0000256" key="6">
    <source>
        <dbReference type="ARBA" id="ARBA00023065"/>
    </source>
</evidence>
<evidence type="ECO:0000256" key="10">
    <source>
        <dbReference type="SAM" id="Phobius"/>
    </source>
</evidence>
<dbReference type="Proteomes" id="UP000593576">
    <property type="component" value="Unassembled WGS sequence"/>
</dbReference>
<evidence type="ECO:0000256" key="8">
    <source>
        <dbReference type="ARBA" id="ARBA00023303"/>
    </source>
</evidence>
<feature type="transmembrane region" description="Helical" evidence="10">
    <location>
        <begin position="216"/>
        <end position="234"/>
    </location>
</feature>
<evidence type="ECO:0000256" key="5">
    <source>
        <dbReference type="ARBA" id="ARBA00022989"/>
    </source>
</evidence>
<protein>
    <recommendedName>
        <fullName evidence="13">Aluminum-activated malate transporter</fullName>
    </recommendedName>
</protein>
<feature type="transmembrane region" description="Helical" evidence="10">
    <location>
        <begin position="75"/>
        <end position="92"/>
    </location>
</feature>
<dbReference type="GO" id="GO:0016020">
    <property type="term" value="C:membrane"/>
    <property type="evidence" value="ECO:0007669"/>
    <property type="project" value="UniProtKB-SubCell"/>
</dbReference>
<keyword evidence="5 10" id="KW-1133">Transmembrane helix</keyword>
<evidence type="ECO:0000313" key="11">
    <source>
        <dbReference type="EMBL" id="MBA0852408.1"/>
    </source>
</evidence>
<dbReference type="PANTHER" id="PTHR31086">
    <property type="entry name" value="ALUMINUM-ACTIVATED MALATE TRANSPORTER 10"/>
    <property type="match status" value="1"/>
</dbReference>
<feature type="transmembrane region" description="Helical" evidence="10">
    <location>
        <begin position="246"/>
        <end position="268"/>
    </location>
</feature>
<dbReference type="InterPro" id="IPR020966">
    <property type="entry name" value="ALMT"/>
</dbReference>
<feature type="compositionally biased region" description="Basic and acidic residues" evidence="9">
    <location>
        <begin position="509"/>
        <end position="522"/>
    </location>
</feature>
<evidence type="ECO:0000256" key="4">
    <source>
        <dbReference type="ARBA" id="ARBA00022692"/>
    </source>
</evidence>
<dbReference type="Pfam" id="PF11744">
    <property type="entry name" value="ALMT"/>
    <property type="match status" value="2"/>
</dbReference>
<evidence type="ECO:0000256" key="3">
    <source>
        <dbReference type="ARBA" id="ARBA00022448"/>
    </source>
</evidence>
<comment type="caution">
    <text evidence="11">The sequence shown here is derived from an EMBL/GenBank/DDBJ whole genome shotgun (WGS) entry which is preliminary data.</text>
</comment>
<feature type="transmembrane region" description="Helical" evidence="10">
    <location>
        <begin position="146"/>
        <end position="166"/>
    </location>
</feature>
<feature type="transmembrane region" description="Helical" evidence="10">
    <location>
        <begin position="98"/>
        <end position="119"/>
    </location>
</feature>
<evidence type="ECO:0000256" key="9">
    <source>
        <dbReference type="SAM" id="MobiDB-lite"/>
    </source>
</evidence>
<organism evidence="11 12">
    <name type="scientific">Gossypium schwendimanii</name>
    <name type="common">Cotton</name>
    <dbReference type="NCBI Taxonomy" id="34291"/>
    <lineage>
        <taxon>Eukaryota</taxon>
        <taxon>Viridiplantae</taxon>
        <taxon>Streptophyta</taxon>
        <taxon>Embryophyta</taxon>
        <taxon>Tracheophyta</taxon>
        <taxon>Spermatophyta</taxon>
        <taxon>Magnoliopsida</taxon>
        <taxon>eudicotyledons</taxon>
        <taxon>Gunneridae</taxon>
        <taxon>Pentapetalae</taxon>
        <taxon>rosids</taxon>
        <taxon>malvids</taxon>
        <taxon>Malvales</taxon>
        <taxon>Malvaceae</taxon>
        <taxon>Malvoideae</taxon>
        <taxon>Gossypium</taxon>
    </lineage>
</organism>
<dbReference type="AlphaFoldDB" id="A0A7J9L156"/>
<keyword evidence="6" id="KW-0406">Ion transport</keyword>
<evidence type="ECO:0000256" key="1">
    <source>
        <dbReference type="ARBA" id="ARBA00004141"/>
    </source>
</evidence>
<feature type="region of interest" description="Disordered" evidence="9">
    <location>
        <begin position="509"/>
        <end position="538"/>
    </location>
</feature>
<dbReference type="OrthoDB" id="68611at2759"/>
<name>A0A7J9L156_GOSSC</name>
<keyword evidence="8" id="KW-0407">Ion channel</keyword>
<comment type="similarity">
    <text evidence="2">Belongs to the aromatic acid exporter (TC 2.A.85) family.</text>
</comment>
<evidence type="ECO:0000256" key="7">
    <source>
        <dbReference type="ARBA" id="ARBA00023136"/>
    </source>
</evidence>
<gene>
    <name evidence="11" type="ORF">Goshw_004963</name>
</gene>
<comment type="subcellular location">
    <subcellularLocation>
        <location evidence="1">Membrane</location>
        <topology evidence="1">Multi-pass membrane protein</topology>
    </subcellularLocation>
</comment>
<proteinExistence type="inferred from homology"/>
<sequence length="538" mass="59085">MAPRKEVFEGVEWRIRVAADGSSEALVPATGLARKAWLGIKGLISGFALKVRMFVKKAWDVGTNDPRKVIHCIKVGLALAIVSLFYFVRPLYDGVGGNAMWAVMTVVVVFEPTVGKSIYFQLLQNMVVFPENLNIYLITGATLYKCFNRVLGTFLAGLLAVGVHWVASQSGERVEPFVVGASTLLNLDWCSLLILASASAATFSRLIPSVKSRFDYGALIFILTFSFVAVSGYRVDKLFELAHHRISTIIIGSSLCILVIMLVCPIWSGQELHSLIVRNMDKLADSLDGCVTQYFNQSGEDTNSKEEATDNKLQGYKCVLSSKASEESMANFGRWEPSHGQFNFRHPWKQYLKIGASMRSCAYCIEALNSCIKSENQAAKLIKQHLGSGCLRVSSSSSNVIRELAETVKTMKKKSSTTDLLAEEMKRTVQGLQNDLKTIPHLLNPSAIPGNKTLETACSEATTPRVTLMELVPVVTLASILIEISGRIEALVDAVEELAKLAEFGINDDKSKHSKMTDKTVSDAKQQTEGTLKALQRV</sequence>
<reference evidence="11 12" key="1">
    <citation type="journal article" date="2019" name="Genome Biol. Evol.">
        <title>Insights into the evolution of the New World diploid cottons (Gossypium, subgenus Houzingenia) based on genome sequencing.</title>
        <authorList>
            <person name="Grover C.E."/>
            <person name="Arick M.A. 2nd"/>
            <person name="Thrash A."/>
            <person name="Conover J.L."/>
            <person name="Sanders W.S."/>
            <person name="Peterson D.G."/>
            <person name="Frelichowski J.E."/>
            <person name="Scheffler J.A."/>
            <person name="Scheffler B.E."/>
            <person name="Wendel J.F."/>
        </authorList>
    </citation>
    <scope>NUCLEOTIDE SEQUENCE [LARGE SCALE GENOMIC DNA]</scope>
    <source>
        <strain evidence="11">1</strain>
        <tissue evidence="11">Leaf</tissue>
    </source>
</reference>
<keyword evidence="3" id="KW-0813">Transport</keyword>
<evidence type="ECO:0008006" key="13">
    <source>
        <dbReference type="Google" id="ProtNLM"/>
    </source>
</evidence>
<dbReference type="GO" id="GO:0015743">
    <property type="term" value="P:malate transport"/>
    <property type="evidence" value="ECO:0007669"/>
    <property type="project" value="InterPro"/>
</dbReference>
<evidence type="ECO:0000313" key="12">
    <source>
        <dbReference type="Proteomes" id="UP000593576"/>
    </source>
</evidence>
<keyword evidence="4 10" id="KW-0812">Transmembrane</keyword>
<keyword evidence="12" id="KW-1185">Reference proteome</keyword>
<dbReference type="EMBL" id="JABFAF010000004">
    <property type="protein sequence ID" value="MBA0852408.1"/>
    <property type="molecule type" value="Genomic_DNA"/>
</dbReference>
<keyword evidence="7 10" id="KW-0472">Membrane</keyword>
<evidence type="ECO:0000256" key="2">
    <source>
        <dbReference type="ARBA" id="ARBA00007079"/>
    </source>
</evidence>
<accession>A0A7J9L156</accession>
<dbReference type="GO" id="GO:0034220">
    <property type="term" value="P:monoatomic ion transmembrane transport"/>
    <property type="evidence" value="ECO:0007669"/>
    <property type="project" value="UniProtKB-KW"/>
</dbReference>